<evidence type="ECO:0000256" key="9">
    <source>
        <dbReference type="HAMAP-Rule" id="MF_01815"/>
    </source>
</evidence>
<keyword evidence="13" id="KW-1185">Reference proteome</keyword>
<name>A0ABW5PBR2_9BACL</name>
<comment type="function">
    <text evidence="9">Catalyzes the condensation reaction of fatty acid synthesis by the addition to an acyl acceptor of two carbons from malonyl-ACP. Catalyzes the first condensation reaction which initiates fatty acid synthesis and may therefore play a role in governing the total rate of fatty acid production. Possesses both acetoacetyl-ACP synthase and acetyl transacylase activities. Its substrate specificity determines the biosynthesis of branched-chain and/or straight-chain of fatty acids.</text>
</comment>
<comment type="domain">
    <text evidence="9">The last Arg residue of the ACP-binding site is essential for the weak association between ACP/AcpP and FabH.</text>
</comment>
<evidence type="ECO:0000259" key="11">
    <source>
        <dbReference type="Pfam" id="PF08545"/>
    </source>
</evidence>
<feature type="domain" description="Beta-ketoacyl-[acyl-carrier-protein] synthase III N-terminal" evidence="11">
    <location>
        <begin position="120"/>
        <end position="196"/>
    </location>
</feature>
<comment type="subunit">
    <text evidence="9">Homodimer.</text>
</comment>
<dbReference type="InterPro" id="IPR004655">
    <property type="entry name" value="FabH"/>
</dbReference>
<dbReference type="NCBIfam" id="TIGR00747">
    <property type="entry name" value="fabH"/>
    <property type="match status" value="1"/>
</dbReference>
<evidence type="ECO:0000313" key="13">
    <source>
        <dbReference type="Proteomes" id="UP001597541"/>
    </source>
</evidence>
<keyword evidence="4 9" id="KW-0808">Transferase</keyword>
<evidence type="ECO:0000256" key="3">
    <source>
        <dbReference type="ARBA" id="ARBA00022516"/>
    </source>
</evidence>
<dbReference type="EC" id="2.3.1.180" evidence="9"/>
<dbReference type="RefSeq" id="WP_377601927.1">
    <property type="nucleotide sequence ID" value="NZ_JBHUME010000007.1"/>
</dbReference>
<dbReference type="Proteomes" id="UP001597541">
    <property type="component" value="Unassembled WGS sequence"/>
</dbReference>
<comment type="caution">
    <text evidence="12">The sequence shown here is derived from an EMBL/GenBank/DDBJ whole genome shotgun (WGS) entry which is preliminary data.</text>
</comment>
<comment type="pathway">
    <text evidence="9">Lipid metabolism; fatty acid biosynthesis.</text>
</comment>
<evidence type="ECO:0000256" key="1">
    <source>
        <dbReference type="ARBA" id="ARBA00008642"/>
    </source>
</evidence>
<feature type="active site" evidence="9">
    <location>
        <position position="261"/>
    </location>
</feature>
<reference evidence="13" key="1">
    <citation type="journal article" date="2019" name="Int. J. Syst. Evol. Microbiol.">
        <title>The Global Catalogue of Microorganisms (GCM) 10K type strain sequencing project: providing services to taxonomists for standard genome sequencing and annotation.</title>
        <authorList>
            <consortium name="The Broad Institute Genomics Platform"/>
            <consortium name="The Broad Institute Genome Sequencing Center for Infectious Disease"/>
            <person name="Wu L."/>
            <person name="Ma J."/>
        </authorList>
    </citation>
    <scope>NUCLEOTIDE SEQUENCE [LARGE SCALE GENOMIC DNA]</scope>
    <source>
        <strain evidence="13">KCTC 3950</strain>
    </source>
</reference>
<feature type="active site" evidence="9">
    <location>
        <position position="125"/>
    </location>
</feature>
<dbReference type="PANTHER" id="PTHR34069:SF2">
    <property type="entry name" value="BETA-KETOACYL-[ACYL-CARRIER-PROTEIN] SYNTHASE III"/>
    <property type="match status" value="1"/>
</dbReference>
<evidence type="ECO:0000256" key="2">
    <source>
        <dbReference type="ARBA" id="ARBA00022490"/>
    </source>
</evidence>
<dbReference type="Gene3D" id="3.40.47.10">
    <property type="match status" value="1"/>
</dbReference>
<organism evidence="12 13">
    <name type="scientific">Paenibacillus gansuensis</name>
    <dbReference type="NCBI Taxonomy" id="306542"/>
    <lineage>
        <taxon>Bacteria</taxon>
        <taxon>Bacillati</taxon>
        <taxon>Bacillota</taxon>
        <taxon>Bacilli</taxon>
        <taxon>Bacillales</taxon>
        <taxon>Paenibacillaceae</taxon>
        <taxon>Paenibacillus</taxon>
    </lineage>
</organism>
<gene>
    <name evidence="9" type="primary">fabH</name>
    <name evidence="12" type="ORF">ACFSUF_08175</name>
</gene>
<keyword evidence="9" id="KW-0511">Multifunctional enzyme</keyword>
<dbReference type="InterPro" id="IPR013751">
    <property type="entry name" value="ACP_syn_III_N"/>
</dbReference>
<dbReference type="Pfam" id="PF08541">
    <property type="entry name" value="ACP_syn_III_C"/>
    <property type="match status" value="1"/>
</dbReference>
<evidence type="ECO:0000256" key="6">
    <source>
        <dbReference type="ARBA" id="ARBA00023098"/>
    </source>
</evidence>
<dbReference type="InterPro" id="IPR013747">
    <property type="entry name" value="ACP_syn_III_C"/>
</dbReference>
<proteinExistence type="inferred from homology"/>
<dbReference type="InterPro" id="IPR016039">
    <property type="entry name" value="Thiolase-like"/>
</dbReference>
<dbReference type="Pfam" id="PF08545">
    <property type="entry name" value="ACP_syn_III"/>
    <property type="match status" value="1"/>
</dbReference>
<keyword evidence="5 9" id="KW-0276">Fatty acid metabolism</keyword>
<dbReference type="PANTHER" id="PTHR34069">
    <property type="entry name" value="3-OXOACYL-[ACYL-CARRIER-PROTEIN] SYNTHASE 3"/>
    <property type="match status" value="1"/>
</dbReference>
<dbReference type="EMBL" id="JBHUME010000007">
    <property type="protein sequence ID" value="MFD2612396.1"/>
    <property type="molecule type" value="Genomic_DNA"/>
</dbReference>
<dbReference type="HAMAP" id="MF_01815">
    <property type="entry name" value="FabH"/>
    <property type="match status" value="1"/>
</dbReference>
<dbReference type="NCBIfam" id="NF006829">
    <property type="entry name" value="PRK09352.1"/>
    <property type="match status" value="1"/>
</dbReference>
<evidence type="ECO:0000313" key="12">
    <source>
        <dbReference type="EMBL" id="MFD2612396.1"/>
    </source>
</evidence>
<evidence type="ECO:0000259" key="10">
    <source>
        <dbReference type="Pfam" id="PF08541"/>
    </source>
</evidence>
<comment type="catalytic activity">
    <reaction evidence="9">
        <text>malonyl-[ACP] + acetyl-CoA + H(+) = 3-oxobutanoyl-[ACP] + CO2 + CoA</text>
        <dbReference type="Rhea" id="RHEA:12080"/>
        <dbReference type="Rhea" id="RHEA-COMP:9623"/>
        <dbReference type="Rhea" id="RHEA-COMP:9625"/>
        <dbReference type="ChEBI" id="CHEBI:15378"/>
        <dbReference type="ChEBI" id="CHEBI:16526"/>
        <dbReference type="ChEBI" id="CHEBI:57287"/>
        <dbReference type="ChEBI" id="CHEBI:57288"/>
        <dbReference type="ChEBI" id="CHEBI:78449"/>
        <dbReference type="ChEBI" id="CHEBI:78450"/>
        <dbReference type="EC" id="2.3.1.180"/>
    </reaction>
</comment>
<dbReference type="SUPFAM" id="SSF53901">
    <property type="entry name" value="Thiolase-like"/>
    <property type="match status" value="1"/>
</dbReference>
<comment type="subcellular location">
    <subcellularLocation>
        <location evidence="9">Cytoplasm</location>
    </subcellularLocation>
</comment>
<evidence type="ECO:0000256" key="7">
    <source>
        <dbReference type="ARBA" id="ARBA00023160"/>
    </source>
</evidence>
<protein>
    <recommendedName>
        <fullName evidence="9">Beta-ketoacyl-[acyl-carrier-protein] synthase III</fullName>
        <shortName evidence="9">Beta-ketoacyl-ACP synthase III</shortName>
        <shortName evidence="9">KAS III</shortName>
        <ecNumber evidence="9">2.3.1.180</ecNumber>
    </recommendedName>
    <alternativeName>
        <fullName evidence="9">3-oxoacyl-[acyl-carrier-protein] synthase 3</fullName>
    </alternativeName>
    <alternativeName>
        <fullName evidence="9">3-oxoacyl-[acyl-carrier-protein] synthase III</fullName>
    </alternativeName>
</protein>
<feature type="domain" description="Beta-ketoacyl-[acyl-carrier-protein] synthase III C-terminal" evidence="10">
    <location>
        <begin position="247"/>
        <end position="334"/>
    </location>
</feature>
<evidence type="ECO:0000256" key="8">
    <source>
        <dbReference type="ARBA" id="ARBA00023315"/>
    </source>
</evidence>
<feature type="active site" evidence="9">
    <location>
        <position position="291"/>
    </location>
</feature>
<evidence type="ECO:0000256" key="5">
    <source>
        <dbReference type="ARBA" id="ARBA00022832"/>
    </source>
</evidence>
<keyword evidence="6 9" id="KW-0443">Lipid metabolism</keyword>
<sequence>MPNEARPATAATMYHANITAIGTYRPEKVLTNADLEALVETTDEWIVQRTGIRERRIARPDEFTSDLCAAAVRDMVGRYAVEVADVDYIIACTATPDYPFPGVSARLQHALGIAKAGAVDVNATCAGFVYGLQLANALVASGMYRKVLVAAGDTLSKITDYTDRTTCILFGDGAGAVLVERGPEASFLAFNADSDGSGGKHVYRAGLAAAMDGVELEGNGCFVQNGREVYKWAVSTVPNGMAELAASAGLTLADIDWFAPHSANLRMIESICERSGVPLAKTLYSLEYSGNTSSATIPLSLDAAVKDGRLAAGQTLLLYGFGGGLVQAGALMKWNPLAPLRE</sequence>
<keyword evidence="7 9" id="KW-0275">Fatty acid biosynthesis</keyword>
<accession>A0ABW5PBR2</accession>
<keyword evidence="2 9" id="KW-0963">Cytoplasm</keyword>
<comment type="similarity">
    <text evidence="1 9">Belongs to the thiolase-like superfamily. FabH family.</text>
</comment>
<dbReference type="CDD" id="cd00830">
    <property type="entry name" value="KAS_III"/>
    <property type="match status" value="1"/>
</dbReference>
<keyword evidence="8 9" id="KW-0012">Acyltransferase</keyword>
<keyword evidence="3 9" id="KW-0444">Lipid biosynthesis</keyword>
<evidence type="ECO:0000256" key="4">
    <source>
        <dbReference type="ARBA" id="ARBA00022679"/>
    </source>
</evidence>
<feature type="region of interest" description="ACP-binding" evidence="9">
    <location>
        <begin position="262"/>
        <end position="266"/>
    </location>
</feature>